<sequence>MWKYTISQDLNLWEEYAKKYKVKRTRILEVRVLGPYLNP</sequence>
<name>A0ABN0HDQ4_9LEPT</name>
<reference evidence="1 2" key="1">
    <citation type="submission" date="2012-08" db="EMBL/GenBank/DDBJ databases">
        <authorList>
            <person name="Harkins D.M."/>
            <person name="Durkin A.S."/>
            <person name="Selengut J.D."/>
            <person name="Sanka R."/>
            <person name="DePew J."/>
            <person name="Purushe J."/>
            <person name="Matthias M.A."/>
            <person name="Vinetz J.M."/>
            <person name="Sutton G.G."/>
            <person name="Nelson W.C."/>
            <person name="Fouts D.E."/>
        </authorList>
    </citation>
    <scope>NUCLEOTIDE SEQUENCE [LARGE SCALE GENOMIC DNA]</scope>
    <source>
        <strain evidence="1 2">MMD4847</strain>
    </source>
</reference>
<proteinExistence type="predicted"/>
<gene>
    <name evidence="1" type="ORF">LEP1GSC178_3385</name>
</gene>
<organism evidence="1 2">
    <name type="scientific">Leptospira licerasiae str. MMD4847</name>
    <dbReference type="NCBI Taxonomy" id="1049971"/>
    <lineage>
        <taxon>Bacteria</taxon>
        <taxon>Pseudomonadati</taxon>
        <taxon>Spirochaetota</taxon>
        <taxon>Spirochaetia</taxon>
        <taxon>Leptospirales</taxon>
        <taxon>Leptospiraceae</taxon>
        <taxon>Leptospira</taxon>
    </lineage>
</organism>
<protein>
    <submittedName>
        <fullName evidence="1">Uncharacterized protein</fullName>
    </submittedName>
</protein>
<dbReference type="EMBL" id="AHOM02000004">
    <property type="protein sequence ID" value="EJZ43670.1"/>
    <property type="molecule type" value="Genomic_DNA"/>
</dbReference>
<evidence type="ECO:0000313" key="1">
    <source>
        <dbReference type="EMBL" id="EJZ43670.1"/>
    </source>
</evidence>
<comment type="caution">
    <text evidence="1">The sequence shown here is derived from an EMBL/GenBank/DDBJ whole genome shotgun (WGS) entry which is preliminary data.</text>
</comment>
<keyword evidence="2" id="KW-1185">Reference proteome</keyword>
<evidence type="ECO:0000313" key="2">
    <source>
        <dbReference type="Proteomes" id="UP000018720"/>
    </source>
</evidence>
<dbReference type="Proteomes" id="UP000018720">
    <property type="component" value="Unassembled WGS sequence"/>
</dbReference>
<accession>A0ABN0HDQ4</accession>